<dbReference type="Proteomes" id="UP000239406">
    <property type="component" value="Unassembled WGS sequence"/>
</dbReference>
<dbReference type="AlphaFoldDB" id="A0A2S5T6J1"/>
<reference evidence="3 5" key="2">
    <citation type="submission" date="2019-03" db="EMBL/GenBank/DDBJ databases">
        <title>Genomic Encyclopedia of Type Strains, Phase IV (KMG-IV): sequencing the most valuable type-strain genomes for metagenomic binning, comparative biology and taxonomic classification.</title>
        <authorList>
            <person name="Goeker M."/>
        </authorList>
    </citation>
    <scope>NUCLEOTIDE SEQUENCE [LARGE SCALE GENOMIC DNA]</scope>
    <source>
        <strain evidence="3 5">DSM 15264</strain>
    </source>
</reference>
<dbReference type="RefSeq" id="WP_104356642.1">
    <property type="nucleotide sequence ID" value="NZ_CALFFA010000021.1"/>
</dbReference>
<keyword evidence="1" id="KW-1133">Transmembrane helix</keyword>
<accession>A0A2S5T6J1</accession>
<name>A0A2S5T6J1_9BURK</name>
<comment type="caution">
    <text evidence="2">The sequence shown here is derived from an EMBL/GenBank/DDBJ whole genome shotgun (WGS) entry which is preliminary data.</text>
</comment>
<organism evidence="2 4">
    <name type="scientific">Caldimonas thermodepolymerans</name>
    <dbReference type="NCBI Taxonomy" id="215580"/>
    <lineage>
        <taxon>Bacteria</taxon>
        <taxon>Pseudomonadati</taxon>
        <taxon>Pseudomonadota</taxon>
        <taxon>Betaproteobacteria</taxon>
        <taxon>Burkholderiales</taxon>
        <taxon>Sphaerotilaceae</taxon>
        <taxon>Caldimonas</taxon>
    </lineage>
</organism>
<dbReference type="EMBL" id="SLXF01000001">
    <property type="protein sequence ID" value="TCP10104.1"/>
    <property type="molecule type" value="Genomic_DNA"/>
</dbReference>
<dbReference type="EMBL" id="PSNY01000005">
    <property type="protein sequence ID" value="PPE70552.1"/>
    <property type="molecule type" value="Genomic_DNA"/>
</dbReference>
<feature type="transmembrane region" description="Helical" evidence="1">
    <location>
        <begin position="6"/>
        <end position="23"/>
    </location>
</feature>
<proteinExistence type="predicted"/>
<sequence>MIEKSFAALVFAVCIVLLLRMLVGERRRARLDAAWLRLWQALRRRAVAVWRWWPARREAARAAEQAIRRARGERGHWEGNVYRAGAFRRPRKPR</sequence>
<evidence type="ECO:0000313" key="2">
    <source>
        <dbReference type="EMBL" id="PPE70552.1"/>
    </source>
</evidence>
<keyword evidence="1" id="KW-0472">Membrane</keyword>
<reference evidence="2 4" key="1">
    <citation type="submission" date="2018-02" db="EMBL/GenBank/DDBJ databases">
        <title>Reclassifiation of [Polyangium] brachysporum DSM 7029 as Guopingzhaonella breviflexa gen. nov., sp. nov., a member of the family Comamonadaceae.</title>
        <authorList>
            <person name="Tang B."/>
        </authorList>
    </citation>
    <scope>NUCLEOTIDE SEQUENCE [LARGE SCALE GENOMIC DNA]</scope>
    <source>
        <strain evidence="2 4">DSM 15344</strain>
    </source>
</reference>
<evidence type="ECO:0000313" key="4">
    <source>
        <dbReference type="Proteomes" id="UP000239406"/>
    </source>
</evidence>
<dbReference type="Proteomes" id="UP000294772">
    <property type="component" value="Unassembled WGS sequence"/>
</dbReference>
<evidence type="ECO:0000313" key="5">
    <source>
        <dbReference type="Proteomes" id="UP000294772"/>
    </source>
</evidence>
<keyword evidence="4" id="KW-1185">Reference proteome</keyword>
<protein>
    <submittedName>
        <fullName evidence="2">Uncharacterized protein</fullName>
    </submittedName>
</protein>
<evidence type="ECO:0000256" key="1">
    <source>
        <dbReference type="SAM" id="Phobius"/>
    </source>
</evidence>
<evidence type="ECO:0000313" key="3">
    <source>
        <dbReference type="EMBL" id="TCP10104.1"/>
    </source>
</evidence>
<gene>
    <name evidence="2" type="ORF">C1702_05240</name>
    <name evidence="3" type="ORF">EV676_101690</name>
</gene>
<keyword evidence="1" id="KW-0812">Transmembrane</keyword>